<feature type="compositionally biased region" description="Basic residues" evidence="1">
    <location>
        <begin position="26"/>
        <end position="36"/>
    </location>
</feature>
<evidence type="ECO:0000313" key="3">
    <source>
        <dbReference type="Proteomes" id="UP001500460"/>
    </source>
</evidence>
<proteinExistence type="predicted"/>
<gene>
    <name evidence="2" type="ORF">GCM10010421_33410</name>
</gene>
<reference evidence="3" key="1">
    <citation type="journal article" date="2019" name="Int. J. Syst. Evol. Microbiol.">
        <title>The Global Catalogue of Microorganisms (GCM) 10K type strain sequencing project: providing services to taxonomists for standard genome sequencing and annotation.</title>
        <authorList>
            <consortium name="The Broad Institute Genomics Platform"/>
            <consortium name="The Broad Institute Genome Sequencing Center for Infectious Disease"/>
            <person name="Wu L."/>
            <person name="Ma J."/>
        </authorList>
    </citation>
    <scope>NUCLEOTIDE SEQUENCE [LARGE SCALE GENOMIC DNA]</scope>
    <source>
        <strain evidence="3">JCM 6922</strain>
    </source>
</reference>
<dbReference type="Proteomes" id="UP001500460">
    <property type="component" value="Unassembled WGS sequence"/>
</dbReference>
<evidence type="ECO:0000256" key="1">
    <source>
        <dbReference type="SAM" id="MobiDB-lite"/>
    </source>
</evidence>
<accession>A0ABP5X2I3</accession>
<dbReference type="EMBL" id="BAAATK010000019">
    <property type="protein sequence ID" value="GAA2440331.1"/>
    <property type="molecule type" value="Genomic_DNA"/>
</dbReference>
<protein>
    <recommendedName>
        <fullName evidence="4">Secreted protein</fullName>
    </recommendedName>
</protein>
<name>A0ABP5X2I3_9ACTN</name>
<organism evidence="2 3">
    <name type="scientific">Streptomyces glaucus</name>
    <dbReference type="NCBI Taxonomy" id="284029"/>
    <lineage>
        <taxon>Bacteria</taxon>
        <taxon>Bacillati</taxon>
        <taxon>Actinomycetota</taxon>
        <taxon>Actinomycetes</taxon>
        <taxon>Kitasatosporales</taxon>
        <taxon>Streptomycetaceae</taxon>
        <taxon>Streptomyces</taxon>
    </lineage>
</organism>
<sequence length="83" mass="8819">MSVSGAVNGRVTGDGTAAVTPGGGRGGRHTRRRRPGRWAESGPAHLRRAAETRAGHRAAAAAVRRMWPDPPCRTPSNKITIRK</sequence>
<comment type="caution">
    <text evidence="2">The sequence shown here is derived from an EMBL/GenBank/DDBJ whole genome shotgun (WGS) entry which is preliminary data.</text>
</comment>
<feature type="region of interest" description="Disordered" evidence="1">
    <location>
        <begin position="1"/>
        <end position="49"/>
    </location>
</feature>
<evidence type="ECO:0008006" key="4">
    <source>
        <dbReference type="Google" id="ProtNLM"/>
    </source>
</evidence>
<evidence type="ECO:0000313" key="2">
    <source>
        <dbReference type="EMBL" id="GAA2440331.1"/>
    </source>
</evidence>
<keyword evidence="3" id="KW-1185">Reference proteome</keyword>